<geneLocation type="plasmid" evidence="1">
    <name>ECO37P2</name>
</geneLocation>
<keyword evidence="1" id="KW-0614">Plasmid</keyword>
<sequence>MTMENLSVNQERFRELVSKYPTLYSLWDWESREIRLEAFKRALTVLSSGEYIMAIFFARVWLGKNEESSYNILNASFDFVHAAKVLDNKSLLLISNFFKDPFWP</sequence>
<protein>
    <submittedName>
        <fullName evidence="1">Uncharacterized protein</fullName>
    </submittedName>
</protein>
<evidence type="ECO:0000313" key="1">
    <source>
        <dbReference type="EMBL" id="ANI75626.1"/>
    </source>
</evidence>
<organism evidence="1">
    <name type="scientific">Escherichia coli</name>
    <dbReference type="NCBI Taxonomy" id="562"/>
    <lineage>
        <taxon>Bacteria</taxon>
        <taxon>Pseudomonadati</taxon>
        <taxon>Pseudomonadota</taxon>
        <taxon>Gammaproteobacteria</taxon>
        <taxon>Enterobacterales</taxon>
        <taxon>Enterobacteriaceae</taxon>
        <taxon>Escherichia</taxon>
    </lineage>
</organism>
<dbReference type="AlphaFoldDB" id="A0A191T965"/>
<proteinExistence type="predicted"/>
<dbReference type="EMBL" id="KU963390">
    <property type="protein sequence ID" value="ANI75626.1"/>
    <property type="molecule type" value="Genomic_DNA"/>
</dbReference>
<reference evidence="1" key="1">
    <citation type="submission" date="2016-03" db="EMBL/GenBank/DDBJ databases">
        <title>Resistome analysis of KPC-2-producing Escherichia coli ST224 strain isolated in Brazil using whole genome sequencing.</title>
        <authorList>
            <person name="Rossi I.G."/>
            <person name="Araujo B.F."/>
            <person name="Cerdeira L.T."/>
            <person name="Campos P.A."/>
            <person name="Royer S."/>
            <person name="Ferreira M.L."/>
            <person name="Batistao D.W.F."/>
            <person name="Souza T.A."/>
            <person name="Vancan S.I.S."/>
            <person name="Lincopan N."/>
            <person name="Gontijo-Filho P.P."/>
            <person name="Ribas R.M."/>
        </authorList>
    </citation>
    <scope>NUCLEOTIDE SEQUENCE</scope>
    <source>
        <strain evidence="1">ECO37</strain>
        <plasmid evidence="1">ECO37P2</plasmid>
    </source>
</reference>
<name>A0A191T965_ECOLX</name>
<accession>A0A191T965</accession>